<keyword evidence="3" id="KW-1185">Reference proteome</keyword>
<dbReference type="EMBL" id="RIAR02000001">
    <property type="protein sequence ID" value="NSL89848.1"/>
    <property type="molecule type" value="Genomic_DNA"/>
</dbReference>
<reference evidence="2" key="1">
    <citation type="submission" date="2020-05" db="EMBL/GenBank/DDBJ databases">
        <title>Chitinophaga laudate sp. nov., isolated from a tropical peat swamp.</title>
        <authorList>
            <person name="Goh C.B.S."/>
            <person name="Lee M.S."/>
            <person name="Parimannan S."/>
            <person name="Pasbakhsh P."/>
            <person name="Yule C.M."/>
            <person name="Rajandas H."/>
            <person name="Loke S."/>
            <person name="Croft L."/>
            <person name="Tan J.B.L."/>
        </authorList>
    </citation>
    <scope>NUCLEOTIDE SEQUENCE</scope>
    <source>
        <strain evidence="2">Mgbs1</strain>
    </source>
</reference>
<name>A0A3S1B281_9BACT</name>
<protein>
    <submittedName>
        <fullName evidence="2">DUF2846 domain-containing protein</fullName>
    </submittedName>
</protein>
<dbReference type="AlphaFoldDB" id="A0A3S1B281"/>
<organism evidence="2 3">
    <name type="scientific">Chitinophaga solisilvae</name>
    <dbReference type="NCBI Taxonomy" id="1233460"/>
    <lineage>
        <taxon>Bacteria</taxon>
        <taxon>Pseudomonadati</taxon>
        <taxon>Bacteroidota</taxon>
        <taxon>Chitinophagia</taxon>
        <taxon>Chitinophagales</taxon>
        <taxon>Chitinophagaceae</taxon>
        <taxon>Chitinophaga</taxon>
    </lineage>
</organism>
<comment type="caution">
    <text evidence="2">The sequence shown here is derived from an EMBL/GenBank/DDBJ whole genome shotgun (WGS) entry which is preliminary data.</text>
</comment>
<dbReference type="InterPro" id="IPR022548">
    <property type="entry name" value="DUF2846"/>
</dbReference>
<gene>
    <name evidence="2" type="ORF">ECE50_023605</name>
</gene>
<dbReference type="Pfam" id="PF11008">
    <property type="entry name" value="DUF2846"/>
    <property type="match status" value="1"/>
</dbReference>
<proteinExistence type="predicted"/>
<dbReference type="OrthoDB" id="5431540at2"/>
<sequence length="247" mass="27324">MKHIIILLLALGFYIPGFATIVSDTTDVIIINQQEPLPEGARHIGKVKITDGGFKVNCGYEHTIEQAKAKAVKAGGNLIKITELKSPDGFSTCYRLFGEIYYLENTADLHLSQNKSADSTLKSLLPDTASYALVYFYRPRGMGSLVSYDVKMNDSTVCRLKNNSRSIVKIYQTGSTTFSAKTESKSEITIDIQPGKAYFVRGSIAMGAFVGRPKLNVVDALTGLKEYNTIQSNKDQDKLEREKDPTY</sequence>
<accession>A0A3S1B281</accession>
<evidence type="ECO:0000259" key="1">
    <source>
        <dbReference type="Pfam" id="PF11008"/>
    </source>
</evidence>
<dbReference type="Proteomes" id="UP000281028">
    <property type="component" value="Unassembled WGS sequence"/>
</dbReference>
<feature type="domain" description="DUF2846" evidence="1">
    <location>
        <begin position="129"/>
        <end position="210"/>
    </location>
</feature>
<evidence type="ECO:0000313" key="3">
    <source>
        <dbReference type="Proteomes" id="UP000281028"/>
    </source>
</evidence>
<evidence type="ECO:0000313" key="2">
    <source>
        <dbReference type="EMBL" id="NSL89848.1"/>
    </source>
</evidence>